<evidence type="ECO:0000256" key="2">
    <source>
        <dbReference type="SAM" id="Phobius"/>
    </source>
</evidence>
<feature type="transmembrane region" description="Helical" evidence="2">
    <location>
        <begin position="65"/>
        <end position="88"/>
    </location>
</feature>
<feature type="transmembrane region" description="Helical" evidence="2">
    <location>
        <begin position="160"/>
        <end position="179"/>
    </location>
</feature>
<dbReference type="RefSeq" id="WP_163588963.1">
    <property type="nucleotide sequence ID" value="NZ_CP040856.1"/>
</dbReference>
<dbReference type="AlphaFoldDB" id="A0A9X7XVK7"/>
<evidence type="ECO:0000313" key="3">
    <source>
        <dbReference type="EMBL" id="QIA88606.1"/>
    </source>
</evidence>
<reference evidence="3 4" key="1">
    <citation type="submission" date="2019-06" db="EMBL/GenBank/DDBJ databases">
        <title>Whole genome sequencing of Lactobacillus johnsonii strain G2A.</title>
        <authorList>
            <person name="Conlan S."/>
            <person name="Thomas P.J."/>
            <person name="Mullikin J."/>
            <person name="Singer J."/>
            <person name="Weaver C."/>
            <person name="Segre J.A."/>
        </authorList>
    </citation>
    <scope>NUCLEOTIDE SEQUENCE [LARGE SCALE GENOMIC DNA]</scope>
    <source>
        <strain evidence="3 4">G2A</strain>
        <plasmid evidence="3 4">unnamed2</plasmid>
    </source>
</reference>
<feature type="region of interest" description="Disordered" evidence="1">
    <location>
        <begin position="253"/>
        <end position="278"/>
    </location>
</feature>
<keyword evidence="2" id="KW-0812">Transmembrane</keyword>
<dbReference type="Proteomes" id="UP000464749">
    <property type="component" value="Plasmid unnamed2"/>
</dbReference>
<keyword evidence="3" id="KW-0614">Plasmid</keyword>
<evidence type="ECO:0000256" key="1">
    <source>
        <dbReference type="SAM" id="MobiDB-lite"/>
    </source>
</evidence>
<feature type="transmembrane region" description="Helical" evidence="2">
    <location>
        <begin position="20"/>
        <end position="38"/>
    </location>
</feature>
<geneLocation type="plasmid" evidence="3 4">
    <name>unnamed2</name>
</geneLocation>
<dbReference type="EMBL" id="CP040856">
    <property type="protein sequence ID" value="QIA88606.1"/>
    <property type="molecule type" value="Genomic_DNA"/>
</dbReference>
<accession>A0A9X7XVK7</accession>
<name>A0A9X7XVK7_LACJH</name>
<sequence>MQSKITETITENAKILSKNTGISITNLLFLIEIYFLFFSKNFELSKLIIIQNKYVEANTQLYKSLYGLSTLGILVGVLSVSLLLVLPFPLPESLQEDFGVHDGFTNNTSQGFTLAAAFQKCLTIFIYYGHNLWVYLTAIYIVTGRYVSFTNLISLTKANIMFFIFNVLFLVGSLFYINVPTYYYHKNIDISDYIVLNSTNEYALLKNLSYEHPLFFLVKLDLKKTNKGVVEVCSSGFAEVKYAFENSKNRTIKPRPTGPGSVPKIDPSELNKLSMTKK</sequence>
<proteinExistence type="predicted"/>
<evidence type="ECO:0000313" key="4">
    <source>
        <dbReference type="Proteomes" id="UP000464749"/>
    </source>
</evidence>
<protein>
    <submittedName>
        <fullName evidence="3">Uncharacterized protein</fullName>
    </submittedName>
</protein>
<keyword evidence="2" id="KW-1133">Transmembrane helix</keyword>
<organism evidence="3 4">
    <name type="scientific">Lactobacillus johnsonii</name>
    <dbReference type="NCBI Taxonomy" id="33959"/>
    <lineage>
        <taxon>Bacteria</taxon>
        <taxon>Bacillati</taxon>
        <taxon>Bacillota</taxon>
        <taxon>Bacilli</taxon>
        <taxon>Lactobacillales</taxon>
        <taxon>Lactobacillaceae</taxon>
        <taxon>Lactobacillus</taxon>
    </lineage>
</organism>
<feature type="transmembrane region" description="Helical" evidence="2">
    <location>
        <begin position="132"/>
        <end position="153"/>
    </location>
</feature>
<keyword evidence="2" id="KW-0472">Membrane</keyword>
<gene>
    <name evidence="3" type="ORF">FEE39_10195</name>
</gene>